<keyword evidence="2" id="KW-1185">Reference proteome</keyword>
<evidence type="ECO:0008006" key="3">
    <source>
        <dbReference type="Google" id="ProtNLM"/>
    </source>
</evidence>
<dbReference type="EMBL" id="JAEPRC010000563">
    <property type="protein sequence ID" value="KAG2194815.1"/>
    <property type="molecule type" value="Genomic_DNA"/>
</dbReference>
<protein>
    <recommendedName>
        <fullName evidence="3">HTH CENPB-type domain-containing protein</fullName>
    </recommendedName>
</protein>
<reference evidence="1" key="1">
    <citation type="submission" date="2020-12" db="EMBL/GenBank/DDBJ databases">
        <title>Metabolic potential, ecology and presence of endohyphal bacteria is reflected in genomic diversity of Mucoromycotina.</title>
        <authorList>
            <person name="Muszewska A."/>
            <person name="Okrasinska A."/>
            <person name="Steczkiewicz K."/>
            <person name="Drgas O."/>
            <person name="Orlowska M."/>
            <person name="Perlinska-Lenart U."/>
            <person name="Aleksandrzak-Piekarczyk T."/>
            <person name="Szatraj K."/>
            <person name="Zielenkiewicz U."/>
            <person name="Pilsyk S."/>
            <person name="Malc E."/>
            <person name="Mieczkowski P."/>
            <person name="Kruszewska J.S."/>
            <person name="Biernat P."/>
            <person name="Pawlowska J."/>
        </authorList>
    </citation>
    <scope>NUCLEOTIDE SEQUENCE</scope>
    <source>
        <strain evidence="1">CBS 226.32</strain>
    </source>
</reference>
<dbReference type="Gene3D" id="1.10.10.60">
    <property type="entry name" value="Homeodomain-like"/>
    <property type="match status" value="1"/>
</dbReference>
<dbReference type="Proteomes" id="UP000650833">
    <property type="component" value="Unassembled WGS sequence"/>
</dbReference>
<dbReference type="AlphaFoldDB" id="A0A8H7QMH4"/>
<dbReference type="OrthoDB" id="2283113at2759"/>
<comment type="caution">
    <text evidence="1">The sequence shown here is derived from an EMBL/GenBank/DDBJ whole genome shotgun (WGS) entry which is preliminary data.</text>
</comment>
<organism evidence="1 2">
    <name type="scientific">Mucor plumbeus</name>
    <dbReference type="NCBI Taxonomy" id="97098"/>
    <lineage>
        <taxon>Eukaryota</taxon>
        <taxon>Fungi</taxon>
        <taxon>Fungi incertae sedis</taxon>
        <taxon>Mucoromycota</taxon>
        <taxon>Mucoromycotina</taxon>
        <taxon>Mucoromycetes</taxon>
        <taxon>Mucorales</taxon>
        <taxon>Mucorineae</taxon>
        <taxon>Mucoraceae</taxon>
        <taxon>Mucor</taxon>
    </lineage>
</organism>
<gene>
    <name evidence="1" type="ORF">INT46_011776</name>
</gene>
<accession>A0A8H7QMH4</accession>
<name>A0A8H7QMH4_9FUNG</name>
<evidence type="ECO:0000313" key="2">
    <source>
        <dbReference type="Proteomes" id="UP000650833"/>
    </source>
</evidence>
<sequence length="160" mass="18605">MSNNTKQTRERLTVEQKYAICIQSLIFPQMSQIELGEWAKEEFSLPKAVKQKTISNVLINKDKIFSDYAAGNIKGKSSKKSRFPELDDDIAKYIESMNTRFVSINRATVIFYVKMIANKKYKMYELPENDRIKFSDGWLTDLFKRIGVKSRHLYGENSSV</sequence>
<evidence type="ECO:0000313" key="1">
    <source>
        <dbReference type="EMBL" id="KAG2194815.1"/>
    </source>
</evidence>
<proteinExistence type="predicted"/>